<keyword evidence="1" id="KW-0812">Transmembrane</keyword>
<proteinExistence type="predicted"/>
<reference evidence="2 3" key="1">
    <citation type="submission" date="2020-10" db="EMBL/GenBank/DDBJ databases">
        <title>Ca. Dormibacterota MAGs.</title>
        <authorList>
            <person name="Montgomery K."/>
        </authorList>
    </citation>
    <scope>NUCLEOTIDE SEQUENCE [LARGE SCALE GENOMIC DNA]</scope>
    <source>
        <strain evidence="2">Mitchell_Peninsula_5</strain>
    </source>
</reference>
<name>A0A934NGM9_9BACT</name>
<organism evidence="2 3">
    <name type="scientific">Candidatus Amunia macphersoniae</name>
    <dbReference type="NCBI Taxonomy" id="3127014"/>
    <lineage>
        <taxon>Bacteria</taxon>
        <taxon>Bacillati</taxon>
        <taxon>Candidatus Dormiibacterota</taxon>
        <taxon>Candidatus Dormibacteria</taxon>
        <taxon>Candidatus Aeolococcales</taxon>
        <taxon>Candidatus Aeolococcaceae</taxon>
        <taxon>Candidatus Amunia</taxon>
    </lineage>
</organism>
<feature type="transmembrane region" description="Helical" evidence="1">
    <location>
        <begin position="262"/>
        <end position="280"/>
    </location>
</feature>
<keyword evidence="1" id="KW-0472">Membrane</keyword>
<dbReference type="EMBL" id="JAEKNN010000046">
    <property type="protein sequence ID" value="MBJ7609486.1"/>
    <property type="molecule type" value="Genomic_DNA"/>
</dbReference>
<comment type="caution">
    <text evidence="2">The sequence shown here is derived from an EMBL/GenBank/DDBJ whole genome shotgun (WGS) entry which is preliminary data.</text>
</comment>
<dbReference type="Proteomes" id="UP000614410">
    <property type="component" value="Unassembled WGS sequence"/>
</dbReference>
<feature type="transmembrane region" description="Helical" evidence="1">
    <location>
        <begin position="33"/>
        <end position="52"/>
    </location>
</feature>
<sequence>MPVAVAWAATGLLAAFLLPRLRARRRLAALVPLPAAIAALLSFGGGADLSAVSAQGGLLLGRPAAGLVLVCALAATVCLLLAPPADSAEILVIAACGALSAVAMAAGSPLVWGVCLLGGTALLGVRWVAAFPARATLAAGRVATLGAAALTAAAPFLPVDAATVPPRAHLAGGLLAGGVAAGFGLLPLGGWVTGGSRLVRGAALAPWVLLLLPALALTAQPLQAVLPPGARTTFSSILLPVGAASAAWAALRALAAADGDRYPRVILADLGLVAMGLATPETGARVGSLLLLLTHLFVAPLLLQQPSAALARPRRFAWLLLSGVPPTPAFWGRFAIIAALTAAFGAAPLLATVPVVGALLVTAVRGVVAASAAPAGTAPGAAAHLAAWLPPLAGIALGLLPEPSLRVLLGVG</sequence>
<feature type="transmembrane region" description="Helical" evidence="1">
    <location>
        <begin position="316"/>
        <end position="340"/>
    </location>
</feature>
<keyword evidence="1" id="KW-1133">Transmembrane helix</keyword>
<feature type="transmembrane region" description="Helical" evidence="1">
    <location>
        <begin position="346"/>
        <end position="368"/>
    </location>
</feature>
<evidence type="ECO:0000313" key="2">
    <source>
        <dbReference type="EMBL" id="MBJ7609486.1"/>
    </source>
</evidence>
<accession>A0A934NGM9</accession>
<feature type="transmembrane region" description="Helical" evidence="1">
    <location>
        <begin position="286"/>
        <end position="304"/>
    </location>
</feature>
<feature type="transmembrane region" description="Helical" evidence="1">
    <location>
        <begin position="135"/>
        <end position="156"/>
    </location>
</feature>
<feature type="transmembrane region" description="Helical" evidence="1">
    <location>
        <begin position="198"/>
        <end position="217"/>
    </location>
</feature>
<feature type="transmembrane region" description="Helical" evidence="1">
    <location>
        <begin position="237"/>
        <end position="255"/>
    </location>
</feature>
<protein>
    <submittedName>
        <fullName evidence="2">Uncharacterized protein</fullName>
    </submittedName>
</protein>
<dbReference type="AlphaFoldDB" id="A0A934NGM9"/>
<gene>
    <name evidence="2" type="ORF">JF887_08670</name>
</gene>
<feature type="transmembrane region" description="Helical" evidence="1">
    <location>
        <begin position="90"/>
        <end position="123"/>
    </location>
</feature>
<evidence type="ECO:0000313" key="3">
    <source>
        <dbReference type="Proteomes" id="UP000614410"/>
    </source>
</evidence>
<feature type="transmembrane region" description="Helical" evidence="1">
    <location>
        <begin position="168"/>
        <end position="186"/>
    </location>
</feature>
<feature type="transmembrane region" description="Helical" evidence="1">
    <location>
        <begin position="64"/>
        <end position="84"/>
    </location>
</feature>
<evidence type="ECO:0000256" key="1">
    <source>
        <dbReference type="SAM" id="Phobius"/>
    </source>
</evidence>